<sequence length="82" mass="8707">MDSVILSSSSVLVCYRSEEDGNWNEVEPSRESSRVESTRSLEGRGRGKNGGGSGGGSGGGGGNEVEASQSRVEWSQVEWREV</sequence>
<dbReference type="EMBL" id="JAYRBN010000007">
    <property type="protein sequence ID" value="KAL2751151.1"/>
    <property type="molecule type" value="Genomic_DNA"/>
</dbReference>
<keyword evidence="3" id="KW-1185">Reference proteome</keyword>
<proteinExistence type="predicted"/>
<evidence type="ECO:0000313" key="2">
    <source>
        <dbReference type="EMBL" id="KAL2751151.1"/>
    </source>
</evidence>
<evidence type="ECO:0000313" key="3">
    <source>
        <dbReference type="Proteomes" id="UP001607303"/>
    </source>
</evidence>
<dbReference type="AlphaFoldDB" id="A0ABD2D1B4"/>
<protein>
    <submittedName>
        <fullName evidence="2">Uncharacterized protein</fullName>
    </submittedName>
</protein>
<organism evidence="2 3">
    <name type="scientific">Vespula maculifrons</name>
    <name type="common">Eastern yellow jacket</name>
    <name type="synonym">Wasp</name>
    <dbReference type="NCBI Taxonomy" id="7453"/>
    <lineage>
        <taxon>Eukaryota</taxon>
        <taxon>Metazoa</taxon>
        <taxon>Ecdysozoa</taxon>
        <taxon>Arthropoda</taxon>
        <taxon>Hexapoda</taxon>
        <taxon>Insecta</taxon>
        <taxon>Pterygota</taxon>
        <taxon>Neoptera</taxon>
        <taxon>Endopterygota</taxon>
        <taxon>Hymenoptera</taxon>
        <taxon>Apocrita</taxon>
        <taxon>Aculeata</taxon>
        <taxon>Vespoidea</taxon>
        <taxon>Vespidae</taxon>
        <taxon>Vespinae</taxon>
        <taxon>Vespula</taxon>
    </lineage>
</organism>
<gene>
    <name evidence="2" type="ORF">V1477_000309</name>
</gene>
<name>A0ABD2D1B4_VESMC</name>
<comment type="caution">
    <text evidence="2">The sequence shown here is derived from an EMBL/GenBank/DDBJ whole genome shotgun (WGS) entry which is preliminary data.</text>
</comment>
<reference evidence="2 3" key="1">
    <citation type="journal article" date="2024" name="Ann. Entomol. Soc. Am.">
        <title>Genomic analyses of the southern and eastern yellowjacket wasps (Hymenoptera: Vespidae) reveal evolutionary signatures of social life.</title>
        <authorList>
            <person name="Catto M.A."/>
            <person name="Caine P.B."/>
            <person name="Orr S.E."/>
            <person name="Hunt B.G."/>
            <person name="Goodisman M.A.D."/>
        </authorList>
    </citation>
    <scope>NUCLEOTIDE SEQUENCE [LARGE SCALE GENOMIC DNA]</scope>
    <source>
        <strain evidence="2">232</strain>
        <tissue evidence="2">Head and thorax</tissue>
    </source>
</reference>
<dbReference type="Proteomes" id="UP001607303">
    <property type="component" value="Unassembled WGS sequence"/>
</dbReference>
<feature type="compositionally biased region" description="Basic and acidic residues" evidence="1">
    <location>
        <begin position="27"/>
        <end position="45"/>
    </location>
</feature>
<accession>A0ABD2D1B4</accession>
<evidence type="ECO:0000256" key="1">
    <source>
        <dbReference type="SAM" id="MobiDB-lite"/>
    </source>
</evidence>
<feature type="compositionally biased region" description="Gly residues" evidence="1">
    <location>
        <begin position="48"/>
        <end position="63"/>
    </location>
</feature>
<feature type="region of interest" description="Disordered" evidence="1">
    <location>
        <begin position="19"/>
        <end position="82"/>
    </location>
</feature>